<dbReference type="InterPro" id="IPR027417">
    <property type="entry name" value="P-loop_NTPase"/>
</dbReference>
<reference evidence="2" key="1">
    <citation type="submission" date="2024-07" db="EMBL/GenBank/DDBJ databases">
        <authorList>
            <person name="Yu S.T."/>
        </authorList>
    </citation>
    <scope>NUCLEOTIDE SEQUENCE</scope>
    <source>
        <strain evidence="2">R11</strain>
    </source>
</reference>
<dbReference type="SUPFAM" id="SSF52540">
    <property type="entry name" value="P-loop containing nucleoside triphosphate hydrolases"/>
    <property type="match status" value="1"/>
</dbReference>
<feature type="region of interest" description="Disordered" evidence="1">
    <location>
        <begin position="188"/>
        <end position="224"/>
    </location>
</feature>
<feature type="compositionally biased region" description="Low complexity" evidence="1">
    <location>
        <begin position="190"/>
        <end position="209"/>
    </location>
</feature>
<proteinExistence type="predicted"/>
<gene>
    <name evidence="2" type="ORF">AB5J55_42670</name>
</gene>
<dbReference type="AlphaFoldDB" id="A0AB39NC55"/>
<organism evidence="2">
    <name type="scientific">Streptomyces sp. R11</name>
    <dbReference type="NCBI Taxonomy" id="3238625"/>
    <lineage>
        <taxon>Bacteria</taxon>
        <taxon>Bacillati</taxon>
        <taxon>Actinomycetota</taxon>
        <taxon>Actinomycetes</taxon>
        <taxon>Kitasatosporales</taxon>
        <taxon>Streptomycetaceae</taxon>
        <taxon>Streptomyces</taxon>
    </lineage>
</organism>
<dbReference type="EMBL" id="CP163432">
    <property type="protein sequence ID" value="XDQ15839.1"/>
    <property type="molecule type" value="Genomic_DNA"/>
</dbReference>
<name>A0AB39NC55_9ACTN</name>
<sequence>MVVTDATGGGKTVAGLEAARIFNADGDTAGIAWLPPTTATTDAAYDVLEAYVAAHCPDHAPVSLVHSHSYLNTAYTDHRLAAHEPSSTDEFWPDCLDDADDADGPVERIEQRVTVPDGWLRGWDRALLAQFTVATHDQALVAALLVRFSALRLLALSGRTVIFDEADALTAFMQPPLSRLLHCSTPTRCSSRTPQPASATPSPSWEAWPASPPKRPCAPSCCRP</sequence>
<accession>A0AB39NC55</accession>
<evidence type="ECO:0000313" key="2">
    <source>
        <dbReference type="EMBL" id="XDQ15839.1"/>
    </source>
</evidence>
<evidence type="ECO:0000256" key="1">
    <source>
        <dbReference type="SAM" id="MobiDB-lite"/>
    </source>
</evidence>
<dbReference type="RefSeq" id="WP_369275767.1">
    <property type="nucleotide sequence ID" value="NZ_CP163432.1"/>
</dbReference>
<protein>
    <submittedName>
        <fullName evidence="2">Uncharacterized protein</fullName>
    </submittedName>
</protein>